<dbReference type="InterPro" id="IPR000157">
    <property type="entry name" value="TIR_dom"/>
</dbReference>
<reference evidence="5" key="2">
    <citation type="submission" date="2023-05" db="EMBL/GenBank/DDBJ databases">
        <authorList>
            <person name="Schelkunov M.I."/>
        </authorList>
    </citation>
    <scope>NUCLEOTIDE SEQUENCE</scope>
    <source>
        <strain evidence="5">Hsosn_3</strain>
        <tissue evidence="5">Leaf</tissue>
    </source>
</reference>
<dbReference type="InterPro" id="IPR045344">
    <property type="entry name" value="C-JID"/>
</dbReference>
<evidence type="ECO:0000256" key="2">
    <source>
        <dbReference type="ARBA" id="ARBA00022737"/>
    </source>
</evidence>
<evidence type="ECO:0000313" key="5">
    <source>
        <dbReference type="EMBL" id="KAK1364535.1"/>
    </source>
</evidence>
<accession>A0AAD8HBL3</accession>
<evidence type="ECO:0000259" key="4">
    <source>
        <dbReference type="Pfam" id="PF20160"/>
    </source>
</evidence>
<dbReference type="GO" id="GO:0007165">
    <property type="term" value="P:signal transduction"/>
    <property type="evidence" value="ECO:0007669"/>
    <property type="project" value="InterPro"/>
</dbReference>
<dbReference type="InterPro" id="IPR001611">
    <property type="entry name" value="Leu-rich_rpt"/>
</dbReference>
<organism evidence="5 6">
    <name type="scientific">Heracleum sosnowskyi</name>
    <dbReference type="NCBI Taxonomy" id="360622"/>
    <lineage>
        <taxon>Eukaryota</taxon>
        <taxon>Viridiplantae</taxon>
        <taxon>Streptophyta</taxon>
        <taxon>Embryophyta</taxon>
        <taxon>Tracheophyta</taxon>
        <taxon>Spermatophyta</taxon>
        <taxon>Magnoliopsida</taxon>
        <taxon>eudicotyledons</taxon>
        <taxon>Gunneridae</taxon>
        <taxon>Pentapetalae</taxon>
        <taxon>asterids</taxon>
        <taxon>campanulids</taxon>
        <taxon>Apiales</taxon>
        <taxon>Apiaceae</taxon>
        <taxon>Apioideae</taxon>
        <taxon>apioid superclade</taxon>
        <taxon>Tordylieae</taxon>
        <taxon>Tordyliinae</taxon>
        <taxon>Heracleum</taxon>
    </lineage>
</organism>
<feature type="domain" description="TIR" evidence="3">
    <location>
        <begin position="31"/>
        <end position="107"/>
    </location>
</feature>
<keyword evidence="1" id="KW-0433">Leucine-rich repeat</keyword>
<dbReference type="InterPro" id="IPR044974">
    <property type="entry name" value="Disease_R_plants"/>
</dbReference>
<dbReference type="Gene3D" id="3.40.50.10140">
    <property type="entry name" value="Toll/interleukin-1 receptor homology (TIR) domain"/>
    <property type="match status" value="1"/>
</dbReference>
<dbReference type="Gene3D" id="3.80.10.10">
    <property type="entry name" value="Ribonuclease Inhibitor"/>
    <property type="match status" value="2"/>
</dbReference>
<comment type="caution">
    <text evidence="5">The sequence shown here is derived from an EMBL/GenBank/DDBJ whole genome shotgun (WGS) entry which is preliminary data.</text>
</comment>
<dbReference type="SUPFAM" id="SSF52058">
    <property type="entry name" value="L domain-like"/>
    <property type="match status" value="1"/>
</dbReference>
<evidence type="ECO:0000259" key="3">
    <source>
        <dbReference type="Pfam" id="PF01582"/>
    </source>
</evidence>
<evidence type="ECO:0000313" key="6">
    <source>
        <dbReference type="Proteomes" id="UP001237642"/>
    </source>
</evidence>
<keyword evidence="2" id="KW-0677">Repeat</keyword>
<dbReference type="GO" id="GO:0006952">
    <property type="term" value="P:defense response"/>
    <property type="evidence" value="ECO:0007669"/>
    <property type="project" value="InterPro"/>
</dbReference>
<protein>
    <submittedName>
        <fullName evidence="5">Uncharacterized protein</fullName>
    </submittedName>
</protein>
<proteinExistence type="predicted"/>
<dbReference type="AlphaFoldDB" id="A0AAD8HBL3"/>
<dbReference type="EMBL" id="JAUIZM010000009">
    <property type="protein sequence ID" value="KAK1364535.1"/>
    <property type="molecule type" value="Genomic_DNA"/>
</dbReference>
<dbReference type="Proteomes" id="UP001237642">
    <property type="component" value="Unassembled WGS sequence"/>
</dbReference>
<dbReference type="PANTHER" id="PTHR11017:SF573">
    <property type="entry name" value="ADP-RIBOSYL CYCLASE_CYCLIC ADP-RIBOSE HYDROLASE"/>
    <property type="match status" value="1"/>
</dbReference>
<sequence length="684" mass="78020">MASSSSSVDHRYTYDIVRYNETAKDLYHVRALFYDVEPSLVENCGGNYQKDLDKHEKRGSQEISHWKEALAKGAHLPPWDFQKSANVLDESAFIDSVSKDIFKMLSNNGPLDLGENLGSESVKGFRLRLTSCPKVYIDSESFSRMKELRMLKIHYKLLESTLPHGIYHRNVIFEGTKVNQSKNLEFLSNELRWLCWHGYPFEFLPATFLPKYLVALNLSYGNIKQLWTGTKSFEKLALMELRFCHHLTSTPDFSLIPNLEELHLEYCTNLIELHPSVGLLKKLIILNCNNCKKLKFFPRELELESLRALILSGCSMLDSLPEDLGKSQALLELRADRTSIKEFPSSIKYLNNIRELSIGGRKKIPPRSIKSIFPLSLLPWKQQDSALILPPLSGLRLIKNLDVGHCKLSEANLNEISSLLSLEKLNLSGNDFVSLPSNFSQLSGLKRLGLVGCKNLEILPVLPSTIDIIDAQDCTALKELPAIIYESKSLRFDFSNCSKLAENQTIESLASMLLPQRRVDPYRAVNLFLPGTRVPDWFTNQNDGDSLRIELPQPWSYSKFKGFATCAVFSPQNPKGSKGRMIEVSYSVSSLNEAFLCGTAVETRIFPNETRCYESDQVWLSYMVPRPGWEFRWEKAKDYIVVEFEIYGIYCKVKECGVRLIYEEDEAESSSRITEWLPHAVENN</sequence>
<feature type="domain" description="C-JID" evidence="4">
    <location>
        <begin position="529"/>
        <end position="665"/>
    </location>
</feature>
<reference evidence="5" key="1">
    <citation type="submission" date="2023-02" db="EMBL/GenBank/DDBJ databases">
        <title>Genome of toxic invasive species Heracleum sosnowskyi carries increased number of genes despite the absence of recent whole-genome duplications.</title>
        <authorList>
            <person name="Schelkunov M."/>
            <person name="Shtratnikova V."/>
            <person name="Makarenko M."/>
            <person name="Klepikova A."/>
            <person name="Omelchenko D."/>
            <person name="Novikova G."/>
            <person name="Obukhova E."/>
            <person name="Bogdanov V."/>
            <person name="Penin A."/>
            <person name="Logacheva M."/>
        </authorList>
    </citation>
    <scope>NUCLEOTIDE SEQUENCE</scope>
    <source>
        <strain evidence="5">Hsosn_3</strain>
        <tissue evidence="5">Leaf</tissue>
    </source>
</reference>
<dbReference type="InterPro" id="IPR035897">
    <property type="entry name" value="Toll_tir_struct_dom_sf"/>
</dbReference>
<name>A0AAD8HBL3_9APIA</name>
<dbReference type="Pfam" id="PF20160">
    <property type="entry name" value="C-JID"/>
    <property type="match status" value="1"/>
</dbReference>
<gene>
    <name evidence="5" type="ORF">POM88_040096</name>
</gene>
<dbReference type="PANTHER" id="PTHR11017">
    <property type="entry name" value="LEUCINE-RICH REPEAT-CONTAINING PROTEIN"/>
    <property type="match status" value="1"/>
</dbReference>
<keyword evidence="6" id="KW-1185">Reference proteome</keyword>
<dbReference type="PROSITE" id="PS51450">
    <property type="entry name" value="LRR"/>
    <property type="match status" value="1"/>
</dbReference>
<dbReference type="InterPro" id="IPR032675">
    <property type="entry name" value="LRR_dom_sf"/>
</dbReference>
<dbReference type="Pfam" id="PF01582">
    <property type="entry name" value="TIR"/>
    <property type="match status" value="1"/>
</dbReference>
<evidence type="ECO:0000256" key="1">
    <source>
        <dbReference type="ARBA" id="ARBA00022614"/>
    </source>
</evidence>